<comment type="caution">
    <text evidence="4">The sequence shown here is derived from an EMBL/GenBank/DDBJ whole genome shotgun (WGS) entry which is preliminary data.</text>
</comment>
<dbReference type="NCBIfam" id="TIGR00369">
    <property type="entry name" value="unchar_dom_1"/>
    <property type="match status" value="1"/>
</dbReference>
<dbReference type="CDD" id="cd03443">
    <property type="entry name" value="PaaI_thioesterase"/>
    <property type="match status" value="1"/>
</dbReference>
<dbReference type="Gene3D" id="3.10.129.10">
    <property type="entry name" value="Hotdog Thioesterase"/>
    <property type="match status" value="1"/>
</dbReference>
<dbReference type="GO" id="GO:0047617">
    <property type="term" value="F:fatty acyl-CoA hydrolase activity"/>
    <property type="evidence" value="ECO:0007669"/>
    <property type="project" value="InterPro"/>
</dbReference>
<protein>
    <submittedName>
        <fullName evidence="4">Aromatic compound catabolic protein</fullName>
    </submittedName>
</protein>
<dbReference type="InterPro" id="IPR006683">
    <property type="entry name" value="Thioestr_dom"/>
</dbReference>
<accession>A0A0T6DV14</accession>
<sequence>MNVEETIATWETEEALIREKLGDADVIPLSDLTTRSGMDIFNAMFAGELPHPPIGLTLDYTPIHMEKGIAVFQGRPKRHHYNPLGTVHGGWFCTLLDSAVGCAVHTLLPAGKTYTTLEIKVNMVRALTVATPLVRAEGKVIHAGRRTATAEGKIVGPDGKLYAHATTTCIILDV</sequence>
<dbReference type="STRING" id="554343.AS194_00005"/>
<dbReference type="Pfam" id="PF03061">
    <property type="entry name" value="4HBT"/>
    <property type="match status" value="1"/>
</dbReference>
<dbReference type="InterPro" id="IPR039298">
    <property type="entry name" value="ACOT13"/>
</dbReference>
<dbReference type="EMBL" id="LNDJ01000001">
    <property type="protein sequence ID" value="KRU23642.1"/>
    <property type="molecule type" value="Genomic_DNA"/>
</dbReference>
<feature type="domain" description="Thioesterase" evidence="3">
    <location>
        <begin position="85"/>
        <end position="161"/>
    </location>
</feature>
<organism evidence="4 5">
    <name type="scientific">Psychrobacter piscatorii</name>
    <dbReference type="NCBI Taxonomy" id="554343"/>
    <lineage>
        <taxon>Bacteria</taxon>
        <taxon>Pseudomonadati</taxon>
        <taxon>Pseudomonadota</taxon>
        <taxon>Gammaproteobacteria</taxon>
        <taxon>Moraxellales</taxon>
        <taxon>Moraxellaceae</taxon>
        <taxon>Psychrobacter</taxon>
    </lineage>
</organism>
<keyword evidence="5" id="KW-1185">Reference proteome</keyword>
<proteinExistence type="inferred from homology"/>
<dbReference type="InterPro" id="IPR029069">
    <property type="entry name" value="HotDog_dom_sf"/>
</dbReference>
<gene>
    <name evidence="4" type="ORF">AS194_00005</name>
</gene>
<dbReference type="PANTHER" id="PTHR21660:SF1">
    <property type="entry name" value="ACYL-COENZYME A THIOESTERASE 13"/>
    <property type="match status" value="1"/>
</dbReference>
<evidence type="ECO:0000256" key="2">
    <source>
        <dbReference type="ARBA" id="ARBA00022801"/>
    </source>
</evidence>
<dbReference type="Proteomes" id="UP000051202">
    <property type="component" value="Unassembled WGS sequence"/>
</dbReference>
<dbReference type="GeneID" id="300922900"/>
<dbReference type="SUPFAM" id="SSF54637">
    <property type="entry name" value="Thioesterase/thiol ester dehydrase-isomerase"/>
    <property type="match status" value="1"/>
</dbReference>
<reference evidence="4 5" key="1">
    <citation type="submission" date="2015-11" db="EMBL/GenBank/DDBJ databases">
        <title>Permanent draft genome of Psychrobacter piscatorii LQ58.</title>
        <authorList>
            <person name="Zhou M."/>
            <person name="Dong B."/>
            <person name="Liu Q."/>
        </authorList>
    </citation>
    <scope>NUCLEOTIDE SEQUENCE [LARGE SCALE GENOMIC DNA]</scope>
    <source>
        <strain evidence="4 5">LQ58</strain>
    </source>
</reference>
<evidence type="ECO:0000259" key="3">
    <source>
        <dbReference type="Pfam" id="PF03061"/>
    </source>
</evidence>
<evidence type="ECO:0000313" key="4">
    <source>
        <dbReference type="EMBL" id="KRU23642.1"/>
    </source>
</evidence>
<dbReference type="RefSeq" id="WP_058023454.1">
    <property type="nucleotide sequence ID" value="NZ_LNDJ01000001.1"/>
</dbReference>
<dbReference type="PANTHER" id="PTHR21660">
    <property type="entry name" value="THIOESTERASE SUPERFAMILY MEMBER-RELATED"/>
    <property type="match status" value="1"/>
</dbReference>
<dbReference type="InterPro" id="IPR003736">
    <property type="entry name" value="PAAI_dom"/>
</dbReference>
<evidence type="ECO:0000256" key="1">
    <source>
        <dbReference type="ARBA" id="ARBA00008324"/>
    </source>
</evidence>
<dbReference type="AlphaFoldDB" id="A0A0T6DV14"/>
<keyword evidence="2" id="KW-0378">Hydrolase</keyword>
<evidence type="ECO:0000313" key="5">
    <source>
        <dbReference type="Proteomes" id="UP000051202"/>
    </source>
</evidence>
<name>A0A0T6DV14_9GAMM</name>
<comment type="similarity">
    <text evidence="1">Belongs to the thioesterase PaaI family.</text>
</comment>